<gene>
    <name evidence="11" type="ORF">GCM10011309_12260</name>
</gene>
<keyword evidence="8" id="KW-0653">Protein transport</keyword>
<evidence type="ECO:0000256" key="8">
    <source>
        <dbReference type="ARBA" id="ARBA00022927"/>
    </source>
</evidence>
<dbReference type="GO" id="GO:0015627">
    <property type="term" value="C:type II protein secretion system complex"/>
    <property type="evidence" value="ECO:0007669"/>
    <property type="project" value="InterPro"/>
</dbReference>
<dbReference type="GO" id="GO:0005886">
    <property type="term" value="C:plasma membrane"/>
    <property type="evidence" value="ECO:0007669"/>
    <property type="project" value="UniProtKB-SubCell"/>
</dbReference>
<dbReference type="EMBL" id="BMYV01000001">
    <property type="protein sequence ID" value="GGX63783.1"/>
    <property type="molecule type" value="Genomic_DNA"/>
</dbReference>
<comment type="caution">
    <text evidence="11">The sequence shown here is derived from an EMBL/GenBank/DDBJ whole genome shotgun (WGS) entry which is preliminary data.</text>
</comment>
<protein>
    <recommendedName>
        <fullName evidence="3">Type II secretion system protein N</fullName>
    </recommendedName>
    <alternativeName>
        <fullName evidence="10">General secretion pathway protein N</fullName>
    </alternativeName>
</protein>
<evidence type="ECO:0000256" key="2">
    <source>
        <dbReference type="ARBA" id="ARBA00007208"/>
    </source>
</evidence>
<accession>A0A918KJQ6</accession>
<evidence type="ECO:0000313" key="12">
    <source>
        <dbReference type="Proteomes" id="UP000600865"/>
    </source>
</evidence>
<reference evidence="11 12" key="1">
    <citation type="journal article" date="2014" name="Int. J. Syst. Evol. Microbiol.">
        <title>Complete genome sequence of Corynebacterium casei LMG S-19264T (=DSM 44701T), isolated from a smear-ripened cheese.</title>
        <authorList>
            <consortium name="US DOE Joint Genome Institute (JGI-PGF)"/>
            <person name="Walter F."/>
            <person name="Albersmeier A."/>
            <person name="Kalinowski J."/>
            <person name="Ruckert C."/>
        </authorList>
    </citation>
    <scope>NUCLEOTIDE SEQUENCE [LARGE SCALE GENOMIC DNA]</scope>
    <source>
        <strain evidence="11 12">KCTC 23968</strain>
    </source>
</reference>
<evidence type="ECO:0000256" key="9">
    <source>
        <dbReference type="ARBA" id="ARBA00023136"/>
    </source>
</evidence>
<keyword evidence="9" id="KW-0472">Membrane</keyword>
<evidence type="ECO:0000256" key="6">
    <source>
        <dbReference type="ARBA" id="ARBA00022519"/>
    </source>
</evidence>
<name>A0A918KJQ6_9PROT</name>
<comment type="similarity">
    <text evidence="2">Belongs to the GSP N family.</text>
</comment>
<sequence>MPAEIKSLAPELSFGGTLWNGHVSGLPILGAANYNLSPLAGRVDIEAGDGRNYFSGRVGRSQLENSEFRADLNTIPFKDGRLQGLRGEVAAKISEMTFTETGCETATGTARTDVLERNGGSIQWTGPNLSGPIRCEAGAILADLTGQDSQQTISAFIRLSPDGTYRADVTARTDRAEADAVLPLFGFTRAGRDFKLTEQGRWR</sequence>
<dbReference type="AlphaFoldDB" id="A0A918KJQ6"/>
<proteinExistence type="inferred from homology"/>
<evidence type="ECO:0000313" key="11">
    <source>
        <dbReference type="EMBL" id="GGX63783.1"/>
    </source>
</evidence>
<keyword evidence="4" id="KW-0813">Transport</keyword>
<evidence type="ECO:0000256" key="1">
    <source>
        <dbReference type="ARBA" id="ARBA00004533"/>
    </source>
</evidence>
<keyword evidence="12" id="KW-1185">Reference proteome</keyword>
<evidence type="ECO:0000256" key="7">
    <source>
        <dbReference type="ARBA" id="ARBA00022692"/>
    </source>
</evidence>
<dbReference type="Proteomes" id="UP000600865">
    <property type="component" value="Unassembled WGS sequence"/>
</dbReference>
<evidence type="ECO:0000256" key="4">
    <source>
        <dbReference type="ARBA" id="ARBA00022448"/>
    </source>
</evidence>
<dbReference type="Pfam" id="PF01203">
    <property type="entry name" value="T2SSN"/>
    <property type="match status" value="1"/>
</dbReference>
<evidence type="ECO:0000256" key="3">
    <source>
        <dbReference type="ARBA" id="ARBA00021563"/>
    </source>
</evidence>
<evidence type="ECO:0000256" key="10">
    <source>
        <dbReference type="ARBA" id="ARBA00030772"/>
    </source>
</evidence>
<keyword evidence="5" id="KW-1003">Cell membrane</keyword>
<dbReference type="InterPro" id="IPR022792">
    <property type="entry name" value="T2SS_protein-GspN"/>
</dbReference>
<organism evidence="11 12">
    <name type="scientific">Litorimonas cladophorae</name>
    <dbReference type="NCBI Taxonomy" id="1220491"/>
    <lineage>
        <taxon>Bacteria</taxon>
        <taxon>Pseudomonadati</taxon>
        <taxon>Pseudomonadota</taxon>
        <taxon>Alphaproteobacteria</taxon>
        <taxon>Maricaulales</taxon>
        <taxon>Robiginitomaculaceae</taxon>
    </lineage>
</organism>
<comment type="subcellular location">
    <subcellularLocation>
        <location evidence="1">Cell inner membrane</location>
    </subcellularLocation>
</comment>
<dbReference type="GO" id="GO:0015628">
    <property type="term" value="P:protein secretion by the type II secretion system"/>
    <property type="evidence" value="ECO:0007669"/>
    <property type="project" value="InterPro"/>
</dbReference>
<evidence type="ECO:0000256" key="5">
    <source>
        <dbReference type="ARBA" id="ARBA00022475"/>
    </source>
</evidence>
<keyword evidence="6" id="KW-0997">Cell inner membrane</keyword>
<keyword evidence="7" id="KW-0812">Transmembrane</keyword>